<dbReference type="SMART" id="SM00342">
    <property type="entry name" value="HTH_ARAC"/>
    <property type="match status" value="1"/>
</dbReference>
<evidence type="ECO:0000256" key="1">
    <source>
        <dbReference type="ARBA" id="ARBA00023015"/>
    </source>
</evidence>
<proteinExistence type="predicted"/>
<dbReference type="InterPro" id="IPR003313">
    <property type="entry name" value="AraC-bd"/>
</dbReference>
<dbReference type="PANTHER" id="PTHR43280:SF28">
    <property type="entry name" value="HTH-TYPE TRANSCRIPTIONAL ACTIVATOR RHAS"/>
    <property type="match status" value="1"/>
</dbReference>
<keyword evidence="2" id="KW-0238">DNA-binding</keyword>
<dbReference type="GO" id="GO:0003700">
    <property type="term" value="F:DNA-binding transcription factor activity"/>
    <property type="evidence" value="ECO:0007669"/>
    <property type="project" value="InterPro"/>
</dbReference>
<dbReference type="SUPFAM" id="SSF46689">
    <property type="entry name" value="Homeodomain-like"/>
    <property type="match status" value="2"/>
</dbReference>
<name>A0A9D1VYP3_9FIRM</name>
<dbReference type="GO" id="GO:0043565">
    <property type="term" value="F:sequence-specific DNA binding"/>
    <property type="evidence" value="ECO:0007669"/>
    <property type="project" value="InterPro"/>
</dbReference>
<dbReference type="SUPFAM" id="SSF51215">
    <property type="entry name" value="Regulatory protein AraC"/>
    <property type="match status" value="1"/>
</dbReference>
<dbReference type="InterPro" id="IPR037923">
    <property type="entry name" value="HTH-like"/>
</dbReference>
<sequence>MKNDMTAIPFYINSIAGATVQRRADRYSFGKHLHTSMEIYLIRSGSCTMDIGDTTIHCAKGDFVMIFPNVVHSFYLDDSGECTFCHIHFFTNLFARIIPSENTPVNLIHALLFASPACHRQAADSELEELTESVIRMYQSGAHSPAEINSLLLCLLMHVLHRSDPDGTVGSQPEFQEKYVSFALNYIENNYMHKILLEDIAKELHISSRYLGKLFTRYMNVSPGNYINIYRINRAIELMETTTLTLTEISGRIGLKDSQHFSKLFFHIIGMTPSAYRKMFLQA</sequence>
<dbReference type="InterPro" id="IPR014710">
    <property type="entry name" value="RmlC-like_jellyroll"/>
</dbReference>
<dbReference type="Proteomes" id="UP000824243">
    <property type="component" value="Unassembled WGS sequence"/>
</dbReference>
<accession>A0A9D1VYP3</accession>
<comment type="caution">
    <text evidence="5">The sequence shown here is derived from an EMBL/GenBank/DDBJ whole genome shotgun (WGS) entry which is preliminary data.</text>
</comment>
<protein>
    <submittedName>
        <fullName evidence="5">AraC family transcriptional regulator</fullName>
    </submittedName>
</protein>
<dbReference type="EMBL" id="DXFA01000148">
    <property type="protein sequence ID" value="HIX49080.1"/>
    <property type="molecule type" value="Genomic_DNA"/>
</dbReference>
<dbReference type="InterPro" id="IPR009057">
    <property type="entry name" value="Homeodomain-like_sf"/>
</dbReference>
<dbReference type="Pfam" id="PF12833">
    <property type="entry name" value="HTH_18"/>
    <property type="match status" value="1"/>
</dbReference>
<evidence type="ECO:0000313" key="5">
    <source>
        <dbReference type="EMBL" id="HIX49080.1"/>
    </source>
</evidence>
<dbReference type="PANTHER" id="PTHR43280">
    <property type="entry name" value="ARAC-FAMILY TRANSCRIPTIONAL REGULATOR"/>
    <property type="match status" value="1"/>
</dbReference>
<dbReference type="Pfam" id="PF02311">
    <property type="entry name" value="AraC_binding"/>
    <property type="match status" value="1"/>
</dbReference>
<organism evidence="5 6">
    <name type="scientific">Candidatus Mediterraneibacter caccavium</name>
    <dbReference type="NCBI Taxonomy" id="2838661"/>
    <lineage>
        <taxon>Bacteria</taxon>
        <taxon>Bacillati</taxon>
        <taxon>Bacillota</taxon>
        <taxon>Clostridia</taxon>
        <taxon>Lachnospirales</taxon>
        <taxon>Lachnospiraceae</taxon>
        <taxon>Mediterraneibacter</taxon>
    </lineage>
</organism>
<dbReference type="InterPro" id="IPR018060">
    <property type="entry name" value="HTH_AraC"/>
</dbReference>
<feature type="domain" description="HTH araC/xylS-type" evidence="4">
    <location>
        <begin position="181"/>
        <end position="279"/>
    </location>
</feature>
<gene>
    <name evidence="5" type="ORF">H9981_08760</name>
</gene>
<dbReference type="PROSITE" id="PS01124">
    <property type="entry name" value="HTH_ARAC_FAMILY_2"/>
    <property type="match status" value="1"/>
</dbReference>
<evidence type="ECO:0000256" key="2">
    <source>
        <dbReference type="ARBA" id="ARBA00023125"/>
    </source>
</evidence>
<keyword evidence="3" id="KW-0804">Transcription</keyword>
<dbReference type="Gene3D" id="1.10.10.60">
    <property type="entry name" value="Homeodomain-like"/>
    <property type="match status" value="2"/>
</dbReference>
<evidence type="ECO:0000259" key="4">
    <source>
        <dbReference type="PROSITE" id="PS01124"/>
    </source>
</evidence>
<evidence type="ECO:0000313" key="6">
    <source>
        <dbReference type="Proteomes" id="UP000824243"/>
    </source>
</evidence>
<reference evidence="5" key="2">
    <citation type="submission" date="2021-04" db="EMBL/GenBank/DDBJ databases">
        <authorList>
            <person name="Gilroy R."/>
        </authorList>
    </citation>
    <scope>NUCLEOTIDE SEQUENCE</scope>
    <source>
        <strain evidence="5">ChiSjej5B23-15282</strain>
    </source>
</reference>
<evidence type="ECO:0000256" key="3">
    <source>
        <dbReference type="ARBA" id="ARBA00023163"/>
    </source>
</evidence>
<keyword evidence="1" id="KW-0805">Transcription regulation</keyword>
<reference evidence="5" key="1">
    <citation type="journal article" date="2021" name="PeerJ">
        <title>Extensive microbial diversity within the chicken gut microbiome revealed by metagenomics and culture.</title>
        <authorList>
            <person name="Gilroy R."/>
            <person name="Ravi A."/>
            <person name="Getino M."/>
            <person name="Pursley I."/>
            <person name="Horton D.L."/>
            <person name="Alikhan N.F."/>
            <person name="Baker D."/>
            <person name="Gharbi K."/>
            <person name="Hall N."/>
            <person name="Watson M."/>
            <person name="Adriaenssens E.M."/>
            <person name="Foster-Nyarko E."/>
            <person name="Jarju S."/>
            <person name="Secka A."/>
            <person name="Antonio M."/>
            <person name="Oren A."/>
            <person name="Chaudhuri R.R."/>
            <person name="La Ragione R."/>
            <person name="Hildebrand F."/>
            <person name="Pallen M.J."/>
        </authorList>
    </citation>
    <scope>NUCLEOTIDE SEQUENCE</scope>
    <source>
        <strain evidence="5">ChiSjej5B23-15282</strain>
    </source>
</reference>
<dbReference type="AlphaFoldDB" id="A0A9D1VYP3"/>
<dbReference type="Gene3D" id="2.60.120.10">
    <property type="entry name" value="Jelly Rolls"/>
    <property type="match status" value="1"/>
</dbReference>